<name>A0A915AZA0_PARUN</name>
<evidence type="ECO:0000256" key="1">
    <source>
        <dbReference type="SAM" id="Phobius"/>
    </source>
</evidence>
<feature type="transmembrane region" description="Helical" evidence="1">
    <location>
        <begin position="22"/>
        <end position="46"/>
    </location>
</feature>
<keyword evidence="1" id="KW-0472">Membrane</keyword>
<protein>
    <submittedName>
        <fullName evidence="3">Uncharacterized protein</fullName>
    </submittedName>
</protein>
<keyword evidence="1" id="KW-0812">Transmembrane</keyword>
<sequence>MAYLHKLIASNADSAIDFALDIGSLVMCSYSCLLLFSVSFDVNIFVRED</sequence>
<keyword evidence="2" id="KW-1185">Reference proteome</keyword>
<dbReference type="AlphaFoldDB" id="A0A915AZA0"/>
<dbReference type="Proteomes" id="UP000887569">
    <property type="component" value="Unplaced"/>
</dbReference>
<accession>A0A915AZA0</accession>
<reference evidence="3" key="1">
    <citation type="submission" date="2022-11" db="UniProtKB">
        <authorList>
            <consortium name="WormBaseParasite"/>
        </authorList>
    </citation>
    <scope>IDENTIFICATION</scope>
</reference>
<evidence type="ECO:0000313" key="2">
    <source>
        <dbReference type="Proteomes" id="UP000887569"/>
    </source>
</evidence>
<organism evidence="2 3">
    <name type="scientific">Parascaris univalens</name>
    <name type="common">Nematode worm</name>
    <dbReference type="NCBI Taxonomy" id="6257"/>
    <lineage>
        <taxon>Eukaryota</taxon>
        <taxon>Metazoa</taxon>
        <taxon>Ecdysozoa</taxon>
        <taxon>Nematoda</taxon>
        <taxon>Chromadorea</taxon>
        <taxon>Rhabditida</taxon>
        <taxon>Spirurina</taxon>
        <taxon>Ascaridomorpha</taxon>
        <taxon>Ascaridoidea</taxon>
        <taxon>Ascarididae</taxon>
        <taxon>Parascaris</taxon>
    </lineage>
</organism>
<keyword evidence="1" id="KW-1133">Transmembrane helix</keyword>
<proteinExistence type="predicted"/>
<evidence type="ECO:0000313" key="3">
    <source>
        <dbReference type="WBParaSite" id="PgR021_g009_t01"/>
    </source>
</evidence>
<dbReference type="WBParaSite" id="PgR021_g009_t01">
    <property type="protein sequence ID" value="PgR021_g009_t01"/>
    <property type="gene ID" value="PgR021_g009"/>
</dbReference>